<dbReference type="EC" id="5.1.3.3" evidence="11"/>
<evidence type="ECO:0000256" key="12">
    <source>
        <dbReference type="PIRSR" id="PIRSR005096-1"/>
    </source>
</evidence>
<dbReference type="EMBL" id="QOVN01000004">
    <property type="protein sequence ID" value="RXG28724.1"/>
    <property type="molecule type" value="Genomic_DNA"/>
</dbReference>
<proteinExistence type="inferred from homology"/>
<dbReference type="PANTHER" id="PTHR10091:SF0">
    <property type="entry name" value="GALACTOSE MUTAROTASE"/>
    <property type="match status" value="1"/>
</dbReference>
<evidence type="ECO:0000256" key="10">
    <source>
        <dbReference type="ARBA" id="ARBA00023277"/>
    </source>
</evidence>
<evidence type="ECO:0000313" key="18">
    <source>
        <dbReference type="Proteomes" id="UP000290037"/>
    </source>
</evidence>
<dbReference type="GO" id="GO:0004034">
    <property type="term" value="F:aldose 1-epimerase activity"/>
    <property type="evidence" value="ECO:0007669"/>
    <property type="project" value="UniProtKB-EC"/>
</dbReference>
<evidence type="ECO:0000256" key="4">
    <source>
        <dbReference type="ARBA" id="ARBA00006206"/>
    </source>
</evidence>
<accession>A0A1M5TAB1</accession>
<keyword evidence="7" id="KW-0597">Phosphoprotein</keyword>
<name>A0A1M5TAB1_9FLAO</name>
<dbReference type="UniPathway" id="UPA00242"/>
<dbReference type="GO" id="GO:0006006">
    <property type="term" value="P:glucose metabolic process"/>
    <property type="evidence" value="ECO:0007669"/>
    <property type="project" value="TreeGrafter"/>
</dbReference>
<organism evidence="16 17">
    <name type="scientific">Leeuwenhoekiella palythoae</name>
    <dbReference type="NCBI Taxonomy" id="573501"/>
    <lineage>
        <taxon>Bacteria</taxon>
        <taxon>Pseudomonadati</taxon>
        <taxon>Bacteroidota</taxon>
        <taxon>Flavobacteriia</taxon>
        <taxon>Flavobacteriales</taxon>
        <taxon>Flavobacteriaceae</taxon>
        <taxon>Leeuwenhoekiella</taxon>
    </lineage>
</organism>
<dbReference type="RefSeq" id="WP_072979585.1">
    <property type="nucleotide sequence ID" value="NZ_FQXT01000001.1"/>
</dbReference>
<feature type="binding site" evidence="14">
    <location>
        <begin position="221"/>
        <end position="223"/>
    </location>
    <ligand>
        <name>beta-D-galactose</name>
        <dbReference type="ChEBI" id="CHEBI:27667"/>
    </ligand>
</feature>
<dbReference type="OrthoDB" id="9779408at2"/>
<evidence type="ECO:0000256" key="13">
    <source>
        <dbReference type="PIRSR" id="PIRSR005096-2"/>
    </source>
</evidence>
<comment type="subcellular location">
    <subcellularLocation>
        <location evidence="2">Cytoplasm</location>
    </subcellularLocation>
</comment>
<comment type="cofactor">
    <cofactor evidence="1">
        <name>Ca(2+)</name>
        <dbReference type="ChEBI" id="CHEBI:29108"/>
    </cofactor>
</comment>
<dbReference type="FunFam" id="2.70.98.10:FF:000003">
    <property type="entry name" value="Aldose 1-epimerase"/>
    <property type="match status" value="1"/>
</dbReference>
<evidence type="ECO:0000256" key="8">
    <source>
        <dbReference type="ARBA" id="ARBA00022837"/>
    </source>
</evidence>
<evidence type="ECO:0000313" key="17">
    <source>
        <dbReference type="Proteomes" id="UP000184240"/>
    </source>
</evidence>
<comment type="catalytic activity">
    <reaction evidence="11">
        <text>alpha-D-glucose = beta-D-glucose</text>
        <dbReference type="Rhea" id="RHEA:10264"/>
        <dbReference type="ChEBI" id="CHEBI:15903"/>
        <dbReference type="ChEBI" id="CHEBI:17925"/>
        <dbReference type="EC" id="5.1.3.3"/>
    </reaction>
</comment>
<evidence type="ECO:0000256" key="3">
    <source>
        <dbReference type="ARBA" id="ARBA00005028"/>
    </source>
</evidence>
<dbReference type="SUPFAM" id="SSF74650">
    <property type="entry name" value="Galactose mutarotase-like"/>
    <property type="match status" value="1"/>
</dbReference>
<keyword evidence="6" id="KW-0963">Cytoplasm</keyword>
<dbReference type="EMBL" id="FQXT01000001">
    <property type="protein sequence ID" value="SHH47654.1"/>
    <property type="molecule type" value="Genomic_DNA"/>
</dbReference>
<evidence type="ECO:0000256" key="1">
    <source>
        <dbReference type="ARBA" id="ARBA00001913"/>
    </source>
</evidence>
<reference evidence="17" key="1">
    <citation type="submission" date="2016-11" db="EMBL/GenBank/DDBJ databases">
        <authorList>
            <person name="Varghese N."/>
            <person name="Submissions S."/>
        </authorList>
    </citation>
    <scope>NUCLEOTIDE SEQUENCE [LARGE SCALE GENOMIC DNA]</scope>
    <source>
        <strain evidence="17">DSM 19859</strain>
    </source>
</reference>
<gene>
    <name evidence="15" type="ORF">DSM01_2185</name>
    <name evidence="16" type="ORF">SAMN04487999_0289</name>
</gene>
<keyword evidence="10 11" id="KW-0119">Carbohydrate metabolism</keyword>
<keyword evidence="18" id="KW-1185">Reference proteome</keyword>
<evidence type="ECO:0000256" key="2">
    <source>
        <dbReference type="ARBA" id="ARBA00004496"/>
    </source>
</evidence>
<dbReference type="AlphaFoldDB" id="A0A1M5TAB1"/>
<dbReference type="PIRSF" id="PIRSF005096">
    <property type="entry name" value="GALM"/>
    <property type="match status" value="1"/>
</dbReference>
<sequence>MKLNRNLLLVPVVLGMALSMVNCKNEPKKEETAVVAEMPEASITKSDFGMTPDSIAVEKYSLVNANGMEVDIITYGGIITSLKAPSQDSTFQDVVLGYDTLEEYTTTGNPTFFGALIGRYGNRIAKGKFSIDGEEYQLPTNDGPNSLHGGKGFDKVVWTAEEIEDGDNVGLKLTYTSPDGDQGYPGNLETTVVYTLQADNTLKVDYEATTDKATVVNLTQHSYFNLSGDFDNTILDTEVMLNADHYLPVDETLIPTGELRAVEGTPFDFREAKAIGAEIEAENDQLKKGQGYDHCWVLNDESGAMHLAATAYDPRSGRFLEVMTTEPAIQFYTGNFLDGTLPQKGGEGTYALRSGFCLETQHYPDSPNQSEFPSTVLKPGETYSTTTSFKFSVK</sequence>
<dbReference type="Proteomes" id="UP000290037">
    <property type="component" value="Unassembled WGS sequence"/>
</dbReference>
<dbReference type="InterPro" id="IPR015443">
    <property type="entry name" value="Aldose_1-epimerase"/>
</dbReference>
<dbReference type="NCBIfam" id="NF008277">
    <property type="entry name" value="PRK11055.1"/>
    <property type="match status" value="1"/>
</dbReference>
<dbReference type="GO" id="GO:0033499">
    <property type="term" value="P:galactose catabolic process via UDP-galactose, Leloir pathway"/>
    <property type="evidence" value="ECO:0007669"/>
    <property type="project" value="TreeGrafter"/>
</dbReference>
<dbReference type="Gene3D" id="2.70.98.10">
    <property type="match status" value="1"/>
</dbReference>
<evidence type="ECO:0000256" key="14">
    <source>
        <dbReference type="PIRSR" id="PIRSR005096-3"/>
    </source>
</evidence>
<dbReference type="STRING" id="573501.SAMN04487999_0289"/>
<reference evidence="16" key="2">
    <citation type="submission" date="2016-11" db="EMBL/GenBank/DDBJ databases">
        <authorList>
            <person name="Jaros S."/>
            <person name="Januszkiewicz K."/>
            <person name="Wedrychowicz H."/>
        </authorList>
    </citation>
    <scope>NUCLEOTIDE SEQUENCE [LARGE SCALE GENOMIC DNA]</scope>
    <source>
        <strain evidence="16">DSM 19859</strain>
    </source>
</reference>
<evidence type="ECO:0000256" key="6">
    <source>
        <dbReference type="ARBA" id="ARBA00022490"/>
    </source>
</evidence>
<dbReference type="GO" id="GO:0030246">
    <property type="term" value="F:carbohydrate binding"/>
    <property type="evidence" value="ECO:0007669"/>
    <property type="project" value="InterPro"/>
</dbReference>
<dbReference type="PANTHER" id="PTHR10091">
    <property type="entry name" value="ALDOSE-1-EPIMERASE"/>
    <property type="match status" value="1"/>
</dbReference>
<feature type="active site" description="Proton acceptor" evidence="12">
    <location>
        <position position="359"/>
    </location>
</feature>
<comment type="similarity">
    <text evidence="4 11">Belongs to the aldose epimerase family.</text>
</comment>
<dbReference type="InterPro" id="IPR047215">
    <property type="entry name" value="Galactose_mutarotase-like"/>
</dbReference>
<dbReference type="GO" id="GO:0005737">
    <property type="term" value="C:cytoplasm"/>
    <property type="evidence" value="ECO:0007669"/>
    <property type="project" value="UniProtKB-SubCell"/>
</dbReference>
<feature type="binding site" evidence="13">
    <location>
        <position position="293"/>
    </location>
    <ligand>
        <name>beta-D-galactose</name>
        <dbReference type="ChEBI" id="CHEBI:27667"/>
    </ligand>
</feature>
<dbReference type="Proteomes" id="UP000184240">
    <property type="component" value="Unassembled WGS sequence"/>
</dbReference>
<evidence type="ECO:0000256" key="7">
    <source>
        <dbReference type="ARBA" id="ARBA00022553"/>
    </source>
</evidence>
<evidence type="ECO:0000256" key="11">
    <source>
        <dbReference type="PIRNR" id="PIRNR005096"/>
    </source>
</evidence>
<feature type="active site" description="Proton donor" evidence="12">
    <location>
        <position position="221"/>
    </location>
</feature>
<dbReference type="CDD" id="cd09019">
    <property type="entry name" value="galactose_mutarotase_like"/>
    <property type="match status" value="1"/>
</dbReference>
<comment type="subunit">
    <text evidence="5">Monomer.</text>
</comment>
<evidence type="ECO:0000313" key="16">
    <source>
        <dbReference type="EMBL" id="SHH47654.1"/>
    </source>
</evidence>
<evidence type="ECO:0000256" key="5">
    <source>
        <dbReference type="ARBA" id="ARBA00011245"/>
    </source>
</evidence>
<keyword evidence="9 11" id="KW-0413">Isomerase</keyword>
<dbReference type="InterPro" id="IPR008183">
    <property type="entry name" value="Aldose_1/G6P_1-epimerase"/>
</dbReference>
<reference evidence="15 18" key="3">
    <citation type="submission" date="2018-07" db="EMBL/GenBank/DDBJ databases">
        <title>Leeuwenhoekiella genomics.</title>
        <authorList>
            <person name="Tahon G."/>
            <person name="Willems A."/>
        </authorList>
    </citation>
    <scope>NUCLEOTIDE SEQUENCE [LARGE SCALE GENOMIC DNA]</scope>
    <source>
        <strain evidence="15 18">LMG 24856</strain>
    </source>
</reference>
<evidence type="ECO:0000256" key="9">
    <source>
        <dbReference type="ARBA" id="ARBA00023235"/>
    </source>
</evidence>
<dbReference type="Pfam" id="PF01263">
    <property type="entry name" value="Aldose_epim"/>
    <property type="match status" value="1"/>
</dbReference>
<dbReference type="InterPro" id="IPR011013">
    <property type="entry name" value="Gal_mutarotase_sf_dom"/>
</dbReference>
<dbReference type="InterPro" id="IPR014718">
    <property type="entry name" value="GH-type_carb-bd"/>
</dbReference>
<evidence type="ECO:0000313" key="15">
    <source>
        <dbReference type="EMBL" id="RXG28724.1"/>
    </source>
</evidence>
<comment type="pathway">
    <text evidence="3 11">Carbohydrate metabolism; hexose metabolism.</text>
</comment>
<protein>
    <recommendedName>
        <fullName evidence="11">Aldose 1-epimerase</fullName>
        <ecNumber evidence="11">5.1.3.3</ecNumber>
    </recommendedName>
</protein>
<keyword evidence="8" id="KW-0106">Calcium</keyword>
<feature type="binding site" evidence="14">
    <location>
        <begin position="122"/>
        <end position="123"/>
    </location>
    <ligand>
        <name>beta-D-galactose</name>
        <dbReference type="ChEBI" id="CHEBI:27667"/>
    </ligand>
</feature>